<sequence length="60" mass="6644">MPIAYRTGNRWLENYPYRISPTWCMFATAALLVAFIALTTVSFHAVKAAVADPVKSLRAA</sequence>
<dbReference type="EMBL" id="CP095855">
    <property type="protein sequence ID" value="UPK68426.1"/>
    <property type="molecule type" value="Genomic_DNA"/>
</dbReference>
<name>A0ABY4I0Y7_CHIFI</name>
<feature type="transmembrane region" description="Helical" evidence="1">
    <location>
        <begin position="20"/>
        <end position="46"/>
    </location>
</feature>
<gene>
    <name evidence="2" type="ORF">MYF79_26070</name>
</gene>
<keyword evidence="1" id="KW-0812">Transmembrane</keyword>
<protein>
    <submittedName>
        <fullName evidence="2">Uncharacterized protein</fullName>
    </submittedName>
</protein>
<keyword evidence="1" id="KW-0472">Membrane</keyword>
<keyword evidence="1" id="KW-1133">Transmembrane helix</keyword>
<organism evidence="2 3">
    <name type="scientific">Chitinophaga filiformis</name>
    <name type="common">Myxococcus filiformis</name>
    <name type="synonym">Flexibacter filiformis</name>
    <dbReference type="NCBI Taxonomy" id="104663"/>
    <lineage>
        <taxon>Bacteria</taxon>
        <taxon>Pseudomonadati</taxon>
        <taxon>Bacteroidota</taxon>
        <taxon>Chitinophagia</taxon>
        <taxon>Chitinophagales</taxon>
        <taxon>Chitinophagaceae</taxon>
        <taxon>Chitinophaga</taxon>
    </lineage>
</organism>
<reference evidence="2 3" key="1">
    <citation type="submission" date="2022-04" db="EMBL/GenBank/DDBJ databases">
        <title>The arsenic-methylating capacity of Chitinophaga filiformis YT5 during chitin decomposition.</title>
        <authorList>
            <person name="Chen G."/>
            <person name="Liang Y."/>
        </authorList>
    </citation>
    <scope>NUCLEOTIDE SEQUENCE [LARGE SCALE GENOMIC DNA]</scope>
    <source>
        <strain evidence="2 3">YT5</strain>
    </source>
</reference>
<evidence type="ECO:0000256" key="1">
    <source>
        <dbReference type="SAM" id="Phobius"/>
    </source>
</evidence>
<dbReference type="RefSeq" id="WP_247810820.1">
    <property type="nucleotide sequence ID" value="NZ_CP095855.1"/>
</dbReference>
<accession>A0ABY4I0Y7</accession>
<proteinExistence type="predicted"/>
<dbReference type="Proteomes" id="UP000830198">
    <property type="component" value="Chromosome"/>
</dbReference>
<evidence type="ECO:0000313" key="2">
    <source>
        <dbReference type="EMBL" id="UPK68426.1"/>
    </source>
</evidence>
<evidence type="ECO:0000313" key="3">
    <source>
        <dbReference type="Proteomes" id="UP000830198"/>
    </source>
</evidence>
<keyword evidence="3" id="KW-1185">Reference proteome</keyword>